<reference evidence="7 8" key="1">
    <citation type="journal article" date="2019" name="BMC Genomics">
        <title>Chromosome level assembly and comparative genome analysis confirm lager-brewing yeasts originated from a single hybridization.</title>
        <authorList>
            <person name="Salazar A.N."/>
            <person name="Gorter de Vries A.R."/>
            <person name="van den Broek M."/>
            <person name="Brouwers N."/>
            <person name="de la Torre Cortes P."/>
            <person name="Kuijpers N.G.A."/>
            <person name="Daran J.G."/>
            <person name="Abeel T."/>
        </authorList>
    </citation>
    <scope>NUCLEOTIDE SEQUENCE [LARGE SCALE GENOMIC DNA]</scope>
    <source>
        <strain evidence="7 8">CBS 1483</strain>
    </source>
</reference>
<keyword evidence="2 5" id="KW-0732">Signal</keyword>
<feature type="region of interest" description="Disordered" evidence="4">
    <location>
        <begin position="510"/>
        <end position="537"/>
    </location>
</feature>
<feature type="compositionally biased region" description="Polar residues" evidence="4">
    <location>
        <begin position="607"/>
        <end position="622"/>
    </location>
</feature>
<evidence type="ECO:0000256" key="5">
    <source>
        <dbReference type="SAM" id="SignalP"/>
    </source>
</evidence>
<dbReference type="InterPro" id="IPR051727">
    <property type="entry name" value="DnaJ_C3_Co-chaperones"/>
</dbReference>
<gene>
    <name evidence="7" type="primary">JEM1_2</name>
    <name evidence="7" type="ORF">GRS66_008645</name>
</gene>
<dbReference type="EMBL" id="CP049007">
    <property type="protein sequence ID" value="QID86042.1"/>
    <property type="molecule type" value="Genomic_DNA"/>
</dbReference>
<dbReference type="CDD" id="cd06257">
    <property type="entry name" value="DnaJ"/>
    <property type="match status" value="1"/>
</dbReference>
<feature type="domain" description="J" evidence="6">
    <location>
        <begin position="538"/>
        <end position="608"/>
    </location>
</feature>
<dbReference type="SUPFAM" id="SSF46565">
    <property type="entry name" value="Chaperone J-domain"/>
    <property type="match status" value="1"/>
</dbReference>
<dbReference type="GO" id="GO:0051787">
    <property type="term" value="F:misfolded protein binding"/>
    <property type="evidence" value="ECO:0007669"/>
    <property type="project" value="TreeGrafter"/>
</dbReference>
<evidence type="ECO:0000256" key="2">
    <source>
        <dbReference type="ARBA" id="ARBA00022729"/>
    </source>
</evidence>
<sequence length="645" mass="74776">MILITGCCLLLYSLILPTLISASKSCNLAELQRLNKHLKVDTESLTKYQWIAGQLERNCLTAEPKSEDMTDVIRLANQIYYKIGLIQMSNDQHLRAIDLFEKIVSNETYKDSFGKLAEKRLQELYIDFGMWGKVHQKDERYSKYLSLNETIGKKLQSRDVSVEEDLSELLRITPYNINVLSTHIDVLFHKLAEEIDVSLAASIILDYETVLDKHLAVLSLDTRLTIHYVISVLQTFVLNSDASFNLRKCLSIDMDNEKCKRLSLTISKLNKVNPSKRQILDPAIYAFEEAGSTNWDKTIDFYLKDKKPFIAQKKALNRDIAFKNNYSFLQEIIKQLIVDVQVLRPLTANLFEDPSNTDNVVKPNSYFHTDYLIYIDSILCQASTTSLDAKRAKMAAPFCKTVLKQSLTLETWNYYQDAKSQQKRLPETILDDVWNSNPHLVMYMINSILNKNKSKPHSQPKKQLLDQINKFFQDNGLSESTNPYVIKNIRLLQKQLQTYKEQKHRNFNQQYFQQQQQQQQQQRHQAPPPGVSHNPQKDYYKILGVAPGATSKEIRKAYLNLTKKYHPDKIKANHNDKEETIHKTMSQINEAYETLSDDDKRKDYDFSRSNPRRNTFAQGPRQNNMFKNPGNGFPFGNGFKMNFGF</sequence>
<evidence type="ECO:0000256" key="1">
    <source>
        <dbReference type="ARBA" id="ARBA00004240"/>
    </source>
</evidence>
<feature type="signal peptide" evidence="5">
    <location>
        <begin position="1"/>
        <end position="22"/>
    </location>
</feature>
<dbReference type="PANTHER" id="PTHR44140:SF2">
    <property type="entry name" value="LD25575P"/>
    <property type="match status" value="1"/>
</dbReference>
<evidence type="ECO:0000313" key="7">
    <source>
        <dbReference type="EMBL" id="QID86042.1"/>
    </source>
</evidence>
<dbReference type="PANTHER" id="PTHR44140">
    <property type="entry name" value="LD25575P"/>
    <property type="match status" value="1"/>
</dbReference>
<dbReference type="InterPro" id="IPR001623">
    <property type="entry name" value="DnaJ_domain"/>
</dbReference>
<dbReference type="Gene3D" id="1.10.287.110">
    <property type="entry name" value="DnaJ domain"/>
    <property type="match status" value="1"/>
</dbReference>
<evidence type="ECO:0000256" key="3">
    <source>
        <dbReference type="ARBA" id="ARBA00022824"/>
    </source>
</evidence>
<evidence type="ECO:0000256" key="4">
    <source>
        <dbReference type="SAM" id="MobiDB-lite"/>
    </source>
</evidence>
<feature type="chain" id="PRO_5025442642" evidence="5">
    <location>
        <begin position="23"/>
        <end position="645"/>
    </location>
</feature>
<name>A0A6C1E9U6_SACPS</name>
<keyword evidence="8" id="KW-1185">Reference proteome</keyword>
<feature type="region of interest" description="Disordered" evidence="4">
    <location>
        <begin position="599"/>
        <end position="631"/>
    </location>
</feature>
<dbReference type="FunFam" id="1.10.287.110:FF:000095">
    <property type="entry name" value="DnaJ domain containing protein"/>
    <property type="match status" value="1"/>
</dbReference>
<dbReference type="InterPro" id="IPR036869">
    <property type="entry name" value="J_dom_sf"/>
</dbReference>
<keyword evidence="3" id="KW-0256">Endoplasmic reticulum</keyword>
<dbReference type="PROSITE" id="PS50076">
    <property type="entry name" value="DNAJ_2"/>
    <property type="match status" value="1"/>
</dbReference>
<dbReference type="GO" id="GO:0005783">
    <property type="term" value="C:endoplasmic reticulum"/>
    <property type="evidence" value="ECO:0007669"/>
    <property type="project" value="UniProtKB-SubCell"/>
</dbReference>
<protein>
    <submittedName>
        <fullName evidence="7">Molecular chaperone (DnaJ super)</fullName>
    </submittedName>
</protein>
<dbReference type="OrthoDB" id="1726119at2759"/>
<dbReference type="AlphaFoldDB" id="A0A6C1E9U6"/>
<evidence type="ECO:0000259" key="6">
    <source>
        <dbReference type="PROSITE" id="PS50076"/>
    </source>
</evidence>
<dbReference type="GO" id="GO:0034975">
    <property type="term" value="P:protein folding in endoplasmic reticulum"/>
    <property type="evidence" value="ECO:0007669"/>
    <property type="project" value="TreeGrafter"/>
</dbReference>
<dbReference type="Proteomes" id="UP000501346">
    <property type="component" value="Chromosome SeX-ScX"/>
</dbReference>
<proteinExistence type="predicted"/>
<dbReference type="PRINTS" id="PR00625">
    <property type="entry name" value="JDOMAIN"/>
</dbReference>
<accession>A0A6C1E9U6</accession>
<dbReference type="GO" id="GO:0051087">
    <property type="term" value="F:protein-folding chaperone binding"/>
    <property type="evidence" value="ECO:0007669"/>
    <property type="project" value="TreeGrafter"/>
</dbReference>
<dbReference type="SMART" id="SM00271">
    <property type="entry name" value="DnaJ"/>
    <property type="match status" value="1"/>
</dbReference>
<comment type="subcellular location">
    <subcellularLocation>
        <location evidence="1">Endoplasmic reticulum</location>
    </subcellularLocation>
</comment>
<dbReference type="Pfam" id="PF00226">
    <property type="entry name" value="DnaJ"/>
    <property type="match status" value="1"/>
</dbReference>
<evidence type="ECO:0000313" key="8">
    <source>
        <dbReference type="Proteomes" id="UP000501346"/>
    </source>
</evidence>
<feature type="compositionally biased region" description="Low complexity" evidence="4">
    <location>
        <begin position="510"/>
        <end position="525"/>
    </location>
</feature>
<organism evidence="7 8">
    <name type="scientific">Saccharomyces pastorianus</name>
    <name type="common">Lager yeast</name>
    <name type="synonym">Saccharomyces cerevisiae x Saccharomyces eubayanus</name>
    <dbReference type="NCBI Taxonomy" id="27292"/>
    <lineage>
        <taxon>Eukaryota</taxon>
        <taxon>Fungi</taxon>
        <taxon>Dikarya</taxon>
        <taxon>Ascomycota</taxon>
        <taxon>Saccharomycotina</taxon>
        <taxon>Saccharomycetes</taxon>
        <taxon>Saccharomycetales</taxon>
        <taxon>Saccharomycetaceae</taxon>
        <taxon>Saccharomyces</taxon>
    </lineage>
</organism>